<proteinExistence type="predicted"/>
<dbReference type="KEGG" id="nev:NTE_00557"/>
<dbReference type="HOGENOM" id="CLU_1092571_0_0_2"/>
<accession>A0A075MMZ8</accession>
<dbReference type="GeneID" id="41596425"/>
<dbReference type="Proteomes" id="UP000028194">
    <property type="component" value="Chromosome"/>
</dbReference>
<evidence type="ECO:0000313" key="2">
    <source>
        <dbReference type="Proteomes" id="UP000028194"/>
    </source>
</evidence>
<dbReference type="STRING" id="1459636.NTE_00557"/>
<sequence length="261" mass="29021">MNLINNINRHLFTQVNVDSGSLSILSAVIHRFAQPGEYEGIVMKGPIKTQRFTVTVVEDNNIISSSSQAAAATNTNAAAAEQIKVDLKDTASDRFTLRRGGYGVFYVSTGPGGYVVEIRKYEKGSQVKVFDSSELKEDDIFSTTIIRPGTYSVTNTLNNAKAELMVNYPEIGKTQRNPQPIKIECTAQNQINPNRIRIDPSQGLVFTSKTPFRIKIELTKPEDRPSRLARKEGTLAQRIAQQKGQEKKIIRRYRLMPSGGS</sequence>
<protein>
    <submittedName>
        <fullName evidence="1">Uncharacterized protein</fullName>
    </submittedName>
</protein>
<dbReference type="AlphaFoldDB" id="A0A075MMZ8"/>
<organism evidence="1 2">
    <name type="scientific">Candidatus Nitrososphaera evergladensis SR1</name>
    <dbReference type="NCBI Taxonomy" id="1459636"/>
    <lineage>
        <taxon>Archaea</taxon>
        <taxon>Nitrososphaerota</taxon>
        <taxon>Nitrososphaeria</taxon>
        <taxon>Nitrososphaerales</taxon>
        <taxon>Nitrososphaeraceae</taxon>
        <taxon>Nitrososphaera</taxon>
    </lineage>
</organism>
<dbReference type="EMBL" id="CP007174">
    <property type="protein sequence ID" value="AIF82638.1"/>
    <property type="molecule type" value="Genomic_DNA"/>
</dbReference>
<gene>
    <name evidence="1" type="ORF">NTE_00557</name>
</gene>
<reference evidence="1 2" key="1">
    <citation type="journal article" date="2014" name="PLoS ONE">
        <title>Genome Sequence of Candidatus Nitrososphaera evergladensis from Group I.1b Enriched from Everglades Soil Reveals Novel Genomic Features of the Ammonia-Oxidizing Archaea.</title>
        <authorList>
            <person name="Zhalnina K.V."/>
            <person name="Dias R."/>
            <person name="Leonard M.T."/>
            <person name="Dorr de Quadros P."/>
            <person name="Camargo F.A."/>
            <person name="Drew J.C."/>
            <person name="Farmerie W.G."/>
            <person name="Daroub S.H."/>
            <person name="Triplett E.W."/>
        </authorList>
    </citation>
    <scope>NUCLEOTIDE SEQUENCE [LARGE SCALE GENOMIC DNA]</scope>
    <source>
        <strain evidence="1 2">SR1</strain>
    </source>
</reference>
<evidence type="ECO:0000313" key="1">
    <source>
        <dbReference type="EMBL" id="AIF82638.1"/>
    </source>
</evidence>
<name>A0A075MMZ8_9ARCH</name>
<dbReference type="OrthoDB" id="11314at2157"/>
<dbReference type="eggNOG" id="ENOG502N59H">
    <property type="taxonomic scope" value="Archaea"/>
</dbReference>
<keyword evidence="2" id="KW-1185">Reference proteome</keyword>
<dbReference type="RefSeq" id="WP_148699568.1">
    <property type="nucleotide sequence ID" value="NZ_CP007174.1"/>
</dbReference>